<dbReference type="PRINTS" id="PR01100">
    <property type="entry name" value="SHIKIMTKNASE"/>
</dbReference>
<keyword evidence="8 11" id="KW-0067">ATP-binding</keyword>
<feature type="binding site" evidence="11">
    <location>
        <position position="37"/>
    </location>
    <ligand>
        <name>substrate</name>
    </ligand>
</feature>
<evidence type="ECO:0000313" key="12">
    <source>
        <dbReference type="EMBL" id="MFD1126833.1"/>
    </source>
</evidence>
<dbReference type="PROSITE" id="PS01128">
    <property type="entry name" value="SHIKIMATE_KINASE"/>
    <property type="match status" value="1"/>
</dbReference>
<comment type="subcellular location">
    <subcellularLocation>
        <location evidence="11">Cytoplasm</location>
    </subcellularLocation>
</comment>
<dbReference type="GO" id="GO:0016301">
    <property type="term" value="F:kinase activity"/>
    <property type="evidence" value="ECO:0007669"/>
    <property type="project" value="UniProtKB-KW"/>
</dbReference>
<dbReference type="HAMAP" id="MF_00109">
    <property type="entry name" value="Shikimate_kinase"/>
    <property type="match status" value="1"/>
</dbReference>
<dbReference type="InterPro" id="IPR023000">
    <property type="entry name" value="Shikimate_kinase_CS"/>
</dbReference>
<evidence type="ECO:0000256" key="3">
    <source>
        <dbReference type="ARBA" id="ARBA00012154"/>
    </source>
</evidence>
<evidence type="ECO:0000256" key="8">
    <source>
        <dbReference type="ARBA" id="ARBA00022840"/>
    </source>
</evidence>
<sequence>MSRKNGNIVLIGMMGTGKTTVSGLLADRLGYKLVDIDADIEAQEGCPIPVLFEQKGEAYFREVETSVLLRVLDRSSQIISTGGGSVLKPLNCDAMKKAGWVVALTASAEAIIRRVSANRDRPLLAGNVEARVHQIMQERQSKYSFADITVDTSEMEPEEVVRHILAHYRV</sequence>
<comment type="catalytic activity">
    <reaction evidence="10 11">
        <text>shikimate + ATP = 3-phosphoshikimate + ADP + H(+)</text>
        <dbReference type="Rhea" id="RHEA:13121"/>
        <dbReference type="ChEBI" id="CHEBI:15378"/>
        <dbReference type="ChEBI" id="CHEBI:30616"/>
        <dbReference type="ChEBI" id="CHEBI:36208"/>
        <dbReference type="ChEBI" id="CHEBI:145989"/>
        <dbReference type="ChEBI" id="CHEBI:456216"/>
        <dbReference type="EC" id="2.7.1.71"/>
    </reaction>
</comment>
<feature type="binding site" evidence="11">
    <location>
        <position position="139"/>
    </location>
    <ligand>
        <name>substrate</name>
    </ligand>
</feature>
<accession>A0ABW3PRM6</accession>
<comment type="subunit">
    <text evidence="11">Monomer.</text>
</comment>
<keyword evidence="7 11" id="KW-0418">Kinase</keyword>
<dbReference type="EMBL" id="JBHTKX010000001">
    <property type="protein sequence ID" value="MFD1126833.1"/>
    <property type="molecule type" value="Genomic_DNA"/>
</dbReference>
<evidence type="ECO:0000256" key="2">
    <source>
        <dbReference type="ARBA" id="ARBA00006997"/>
    </source>
</evidence>
<comment type="caution">
    <text evidence="11">Lacks conserved residue(s) required for the propagation of feature annotation.</text>
</comment>
<feature type="binding site" evidence="11">
    <location>
        <position position="83"/>
    </location>
    <ligand>
        <name>substrate</name>
    </ligand>
</feature>
<keyword evidence="11" id="KW-0460">Magnesium</keyword>
<dbReference type="Gene3D" id="3.40.50.300">
    <property type="entry name" value="P-loop containing nucleotide triphosphate hydrolases"/>
    <property type="match status" value="1"/>
</dbReference>
<dbReference type="CDD" id="cd00464">
    <property type="entry name" value="SK"/>
    <property type="match status" value="1"/>
</dbReference>
<protein>
    <recommendedName>
        <fullName evidence="3 11">Shikimate kinase</fullName>
        <shortName evidence="11">SK</shortName>
        <ecNumber evidence="3 11">2.7.1.71</ecNumber>
    </recommendedName>
</protein>
<dbReference type="Pfam" id="PF01202">
    <property type="entry name" value="SKI"/>
    <property type="match status" value="1"/>
</dbReference>
<keyword evidence="11" id="KW-0963">Cytoplasm</keyword>
<comment type="similarity">
    <text evidence="2 11">Belongs to the shikimate kinase family.</text>
</comment>
<dbReference type="RefSeq" id="WP_244533223.1">
    <property type="nucleotide sequence ID" value="NZ_JBHTKX010000001.1"/>
</dbReference>
<evidence type="ECO:0000313" key="13">
    <source>
        <dbReference type="Proteomes" id="UP001597169"/>
    </source>
</evidence>
<evidence type="ECO:0000256" key="6">
    <source>
        <dbReference type="ARBA" id="ARBA00022741"/>
    </source>
</evidence>
<dbReference type="EC" id="2.7.1.71" evidence="3 11"/>
<dbReference type="Proteomes" id="UP001597169">
    <property type="component" value="Unassembled WGS sequence"/>
</dbReference>
<evidence type="ECO:0000256" key="4">
    <source>
        <dbReference type="ARBA" id="ARBA00022605"/>
    </source>
</evidence>
<name>A0ABW3PRM6_9BACL</name>
<dbReference type="InterPro" id="IPR031322">
    <property type="entry name" value="Shikimate/glucono_kinase"/>
</dbReference>
<evidence type="ECO:0000256" key="9">
    <source>
        <dbReference type="ARBA" id="ARBA00023141"/>
    </source>
</evidence>
<proteinExistence type="inferred from homology"/>
<feature type="binding site" evidence="11">
    <location>
        <position position="19"/>
    </location>
    <ligand>
        <name>Mg(2+)</name>
        <dbReference type="ChEBI" id="CHEBI:18420"/>
    </ligand>
</feature>
<organism evidence="12 13">
    <name type="scientific">Paenibacillus provencensis</name>
    <dbReference type="NCBI Taxonomy" id="441151"/>
    <lineage>
        <taxon>Bacteria</taxon>
        <taxon>Bacillati</taxon>
        <taxon>Bacillota</taxon>
        <taxon>Bacilli</taxon>
        <taxon>Bacillales</taxon>
        <taxon>Paenibacillaceae</taxon>
        <taxon>Paenibacillus</taxon>
    </lineage>
</organism>
<keyword evidence="4 11" id="KW-0028">Amino-acid biosynthesis</keyword>
<feature type="binding site" evidence="11">
    <location>
        <begin position="15"/>
        <end position="20"/>
    </location>
    <ligand>
        <name>ATP</name>
        <dbReference type="ChEBI" id="CHEBI:30616"/>
    </ligand>
</feature>
<dbReference type="PANTHER" id="PTHR21087:SF16">
    <property type="entry name" value="SHIKIMATE KINASE 1, CHLOROPLASTIC"/>
    <property type="match status" value="1"/>
</dbReference>
<evidence type="ECO:0000256" key="11">
    <source>
        <dbReference type="HAMAP-Rule" id="MF_00109"/>
    </source>
</evidence>
<evidence type="ECO:0000256" key="7">
    <source>
        <dbReference type="ARBA" id="ARBA00022777"/>
    </source>
</evidence>
<feature type="binding site" evidence="11">
    <location>
        <position position="121"/>
    </location>
    <ligand>
        <name>ATP</name>
        <dbReference type="ChEBI" id="CHEBI:30616"/>
    </ligand>
</feature>
<feature type="binding site" evidence="11">
    <location>
        <position position="61"/>
    </location>
    <ligand>
        <name>substrate</name>
    </ligand>
</feature>
<comment type="cofactor">
    <cofactor evidence="11">
        <name>Mg(2+)</name>
        <dbReference type="ChEBI" id="CHEBI:18420"/>
    </cofactor>
    <text evidence="11">Binds 1 Mg(2+) ion per subunit.</text>
</comment>
<reference evidence="13" key="1">
    <citation type="journal article" date="2019" name="Int. J. Syst. Evol. Microbiol.">
        <title>The Global Catalogue of Microorganisms (GCM) 10K type strain sequencing project: providing services to taxonomists for standard genome sequencing and annotation.</title>
        <authorList>
            <consortium name="The Broad Institute Genomics Platform"/>
            <consortium name="The Broad Institute Genome Sequencing Center for Infectious Disease"/>
            <person name="Wu L."/>
            <person name="Ma J."/>
        </authorList>
    </citation>
    <scope>NUCLEOTIDE SEQUENCE [LARGE SCALE GENOMIC DNA]</scope>
    <source>
        <strain evidence="13">CCUG 53519</strain>
    </source>
</reference>
<gene>
    <name evidence="11" type="primary">aroK</name>
    <name evidence="12" type="ORF">ACFQ3J_01465</name>
</gene>
<comment type="pathway">
    <text evidence="1 11">Metabolic intermediate biosynthesis; chorismate biosynthesis; chorismate from D-erythrose 4-phosphate and phosphoenolpyruvate: step 5/7.</text>
</comment>
<dbReference type="SUPFAM" id="SSF52540">
    <property type="entry name" value="P-loop containing nucleoside triphosphate hydrolases"/>
    <property type="match status" value="1"/>
</dbReference>
<dbReference type="InterPro" id="IPR000623">
    <property type="entry name" value="Shikimate_kinase/TSH1"/>
</dbReference>
<evidence type="ECO:0000256" key="10">
    <source>
        <dbReference type="ARBA" id="ARBA00048567"/>
    </source>
</evidence>
<dbReference type="PANTHER" id="PTHR21087">
    <property type="entry name" value="SHIKIMATE KINASE"/>
    <property type="match status" value="1"/>
</dbReference>
<evidence type="ECO:0000256" key="5">
    <source>
        <dbReference type="ARBA" id="ARBA00022679"/>
    </source>
</evidence>
<keyword evidence="13" id="KW-1185">Reference proteome</keyword>
<keyword evidence="11" id="KW-0479">Metal-binding</keyword>
<evidence type="ECO:0000256" key="1">
    <source>
        <dbReference type="ARBA" id="ARBA00004842"/>
    </source>
</evidence>
<dbReference type="InterPro" id="IPR027417">
    <property type="entry name" value="P-loop_NTPase"/>
</dbReference>
<comment type="caution">
    <text evidence="12">The sequence shown here is derived from an EMBL/GenBank/DDBJ whole genome shotgun (WGS) entry which is preliminary data.</text>
</comment>
<keyword evidence="9 11" id="KW-0057">Aromatic amino acid biosynthesis</keyword>
<keyword evidence="5 11" id="KW-0808">Transferase</keyword>
<comment type="function">
    <text evidence="11">Catalyzes the specific phosphorylation of the 3-hydroxyl group of shikimic acid using ATP as a cosubstrate.</text>
</comment>
<keyword evidence="6 11" id="KW-0547">Nucleotide-binding</keyword>